<feature type="compositionally biased region" description="Basic and acidic residues" evidence="7">
    <location>
        <begin position="204"/>
        <end position="213"/>
    </location>
</feature>
<organism evidence="8 9">
    <name type="scientific">Streptomyces bingchenggensis (strain BCW-1)</name>
    <dbReference type="NCBI Taxonomy" id="749414"/>
    <lineage>
        <taxon>Bacteria</taxon>
        <taxon>Bacillati</taxon>
        <taxon>Actinomycetota</taxon>
        <taxon>Actinomycetes</taxon>
        <taxon>Kitasatosporales</taxon>
        <taxon>Streptomycetaceae</taxon>
        <taxon>Streptomyces</taxon>
    </lineage>
</organism>
<dbReference type="Pfam" id="PF00067">
    <property type="entry name" value="p450"/>
    <property type="match status" value="1"/>
</dbReference>
<evidence type="ECO:0000256" key="5">
    <source>
        <dbReference type="ARBA" id="ARBA00023004"/>
    </source>
</evidence>
<proteinExistence type="inferred from homology"/>
<dbReference type="PATRIC" id="fig|749414.3.peg.7928"/>
<evidence type="ECO:0000256" key="4">
    <source>
        <dbReference type="ARBA" id="ARBA00023002"/>
    </source>
</evidence>
<dbReference type="GO" id="GO:0020037">
    <property type="term" value="F:heme binding"/>
    <property type="evidence" value="ECO:0007669"/>
    <property type="project" value="InterPro"/>
</dbReference>
<comment type="similarity">
    <text evidence="1">Belongs to the cytochrome P450 family.</text>
</comment>
<sequence>MDAPRAVHAGEKRYDSVDLSSLAFWSQTAEERERSFALLRAERPVSWHRPVEGRLLPDPDDTGFWAVVRHEDIMTVSRRTDLFASSAGVLLENIPEGLLEGSQSLLAMDPPRHTKIRRLVSGAFTPRHILGMRKRIEAHARRIVGELARRPDGRADFMRDCASLLPMRVISDVMGIPREWQDTVAATVSQSISGSGTDGEDGEGGERGERGEGGDEQSPLELLIEGNRRLRAMALNLAGLRRGRPAQDLMTVLVQAEVDGDRLTDDDIADFFLLLCLAGNDSTTQTIGHGLRLLTDLPEQRAWLLAGLDGRIGPAVEEILRYATPVLTFRRTAVAPTRLGGRHISAGDKVVMFYASGNRDAAVFREPGRFDLARDPNPQLSFGGGGAHYCLAAQLARAQLRILFRELLRMLPDIEAGEPEFVTGTSIHGMTRLPCRFTPHA</sequence>
<keyword evidence="6" id="KW-0503">Monooxygenase</keyword>
<dbReference type="GO" id="GO:0005506">
    <property type="term" value="F:iron ion binding"/>
    <property type="evidence" value="ECO:0007669"/>
    <property type="project" value="InterPro"/>
</dbReference>
<dbReference type="HOGENOM" id="CLU_033716_0_0_11"/>
<keyword evidence="9" id="KW-1185">Reference proteome</keyword>
<dbReference type="KEGG" id="sbh:SBI_07711"/>
<dbReference type="GO" id="GO:0036199">
    <property type="term" value="F:cholest-4-en-3-one 26-monooxygenase activity"/>
    <property type="evidence" value="ECO:0007669"/>
    <property type="project" value="TreeGrafter"/>
</dbReference>
<evidence type="ECO:0000256" key="3">
    <source>
        <dbReference type="ARBA" id="ARBA00022723"/>
    </source>
</evidence>
<dbReference type="CDD" id="cd11033">
    <property type="entry name" value="CYP142-like"/>
    <property type="match status" value="1"/>
</dbReference>
<evidence type="ECO:0000256" key="7">
    <source>
        <dbReference type="SAM" id="MobiDB-lite"/>
    </source>
</evidence>
<reference evidence="8 9" key="1">
    <citation type="journal article" date="2010" name="J. Bacteriol.">
        <title>Genome sequence of the milbemycin-producing bacterium Streptomyces bingchenggensis.</title>
        <authorList>
            <person name="Wang X.J."/>
            <person name="Yan Y.J."/>
            <person name="Zhang B."/>
            <person name="An J."/>
            <person name="Wang J.J."/>
            <person name="Tian J."/>
            <person name="Jiang L."/>
            <person name="Chen Y.H."/>
            <person name="Huang S.X."/>
            <person name="Yin M."/>
            <person name="Zhang J."/>
            <person name="Gao A.L."/>
            <person name="Liu C.X."/>
            <person name="Zhu Z.X."/>
            <person name="Xiang W.S."/>
        </authorList>
    </citation>
    <scope>NUCLEOTIDE SEQUENCE [LARGE SCALE GENOMIC DNA]</scope>
    <source>
        <strain evidence="8 9">BCW-1</strain>
    </source>
</reference>
<dbReference type="InterPro" id="IPR001128">
    <property type="entry name" value="Cyt_P450"/>
</dbReference>
<gene>
    <name evidence="8" type="primary">cyp41</name>
    <name evidence="8" type="ordered locus">SBI_07711</name>
</gene>
<keyword evidence="4" id="KW-0560">Oxidoreductase</keyword>
<dbReference type="InterPro" id="IPR036396">
    <property type="entry name" value="Cyt_P450_sf"/>
</dbReference>
<feature type="region of interest" description="Disordered" evidence="7">
    <location>
        <begin position="186"/>
        <end position="219"/>
    </location>
</feature>
<dbReference type="STRING" id="749414.SBI_07711"/>
<dbReference type="PANTHER" id="PTHR46696">
    <property type="entry name" value="P450, PUTATIVE (EUROFUNG)-RELATED"/>
    <property type="match status" value="1"/>
</dbReference>
<dbReference type="InterPro" id="IPR002397">
    <property type="entry name" value="Cyt_P450_B"/>
</dbReference>
<dbReference type="eggNOG" id="COG2124">
    <property type="taxonomic scope" value="Bacteria"/>
</dbReference>
<dbReference type="FunFam" id="1.10.630.10:FF:000018">
    <property type="entry name" value="Cytochrome P450 monooxygenase"/>
    <property type="match status" value="1"/>
</dbReference>
<keyword evidence="3" id="KW-0479">Metal-binding</keyword>
<dbReference type="RefSeq" id="WP_014180281.1">
    <property type="nucleotide sequence ID" value="NC_016582.1"/>
</dbReference>
<evidence type="ECO:0000256" key="2">
    <source>
        <dbReference type="ARBA" id="ARBA00022617"/>
    </source>
</evidence>
<accession>D7CCY4</accession>
<feature type="compositionally biased region" description="Polar residues" evidence="7">
    <location>
        <begin position="186"/>
        <end position="195"/>
    </location>
</feature>
<dbReference type="Proteomes" id="UP000000377">
    <property type="component" value="Chromosome"/>
</dbReference>
<evidence type="ECO:0000256" key="6">
    <source>
        <dbReference type="ARBA" id="ARBA00023033"/>
    </source>
</evidence>
<evidence type="ECO:0000256" key="1">
    <source>
        <dbReference type="ARBA" id="ARBA00010617"/>
    </source>
</evidence>
<keyword evidence="2" id="KW-0349">Heme</keyword>
<name>D7CCY4_STRBB</name>
<dbReference type="PRINTS" id="PR00359">
    <property type="entry name" value="BP450"/>
</dbReference>
<dbReference type="SUPFAM" id="SSF48264">
    <property type="entry name" value="Cytochrome P450"/>
    <property type="match status" value="1"/>
</dbReference>
<protein>
    <submittedName>
        <fullName evidence="8">Putative cytochrome P450</fullName>
    </submittedName>
</protein>
<evidence type="ECO:0000313" key="9">
    <source>
        <dbReference type="Proteomes" id="UP000000377"/>
    </source>
</evidence>
<dbReference type="PANTHER" id="PTHR46696:SF4">
    <property type="entry name" value="BIOTIN BIOSYNTHESIS CYTOCHROME P450"/>
    <property type="match status" value="1"/>
</dbReference>
<keyword evidence="5" id="KW-0408">Iron</keyword>
<dbReference type="AlphaFoldDB" id="D7CCY4"/>
<dbReference type="Gene3D" id="1.10.630.10">
    <property type="entry name" value="Cytochrome P450"/>
    <property type="match status" value="1"/>
</dbReference>
<evidence type="ECO:0000313" key="8">
    <source>
        <dbReference type="EMBL" id="ADI10831.1"/>
    </source>
</evidence>
<dbReference type="GO" id="GO:0008395">
    <property type="term" value="F:steroid hydroxylase activity"/>
    <property type="evidence" value="ECO:0007669"/>
    <property type="project" value="TreeGrafter"/>
</dbReference>
<dbReference type="EMBL" id="CP002047">
    <property type="protein sequence ID" value="ADI10831.1"/>
    <property type="molecule type" value="Genomic_DNA"/>
</dbReference>
<dbReference type="GO" id="GO:0006707">
    <property type="term" value="P:cholesterol catabolic process"/>
    <property type="evidence" value="ECO:0007669"/>
    <property type="project" value="TreeGrafter"/>
</dbReference>